<protein>
    <submittedName>
        <fullName evidence="2">Uncharacterized protein</fullName>
    </submittedName>
</protein>
<keyword evidence="1" id="KW-0812">Transmembrane</keyword>
<sequence>MQVDNGYHTCIKLCLNYIALILLGYITTTYNDYNDMAREKFIDRMLELPEKKEGYLDPRNSYCPTMEQYARGR</sequence>
<gene>
    <name evidence="2" type="ORF">INT48_007307</name>
</gene>
<keyword evidence="1" id="KW-0472">Membrane</keyword>
<feature type="transmembrane region" description="Helical" evidence="1">
    <location>
        <begin position="6"/>
        <end position="26"/>
    </location>
</feature>
<proteinExistence type="predicted"/>
<accession>A0A8H7VXK9</accession>
<dbReference type="Proteomes" id="UP000613177">
    <property type="component" value="Unassembled WGS sequence"/>
</dbReference>
<dbReference type="EMBL" id="JAEPRE010000113">
    <property type="protein sequence ID" value="KAG2232403.1"/>
    <property type="molecule type" value="Genomic_DNA"/>
</dbReference>
<reference evidence="2" key="1">
    <citation type="submission" date="2021-01" db="EMBL/GenBank/DDBJ databases">
        <title>Metabolic potential, ecology and presence of endohyphal bacteria is reflected in genomic diversity of Mucoromycotina.</title>
        <authorList>
            <person name="Muszewska A."/>
            <person name="Okrasinska A."/>
            <person name="Steczkiewicz K."/>
            <person name="Drgas O."/>
            <person name="Orlowska M."/>
            <person name="Perlinska-Lenart U."/>
            <person name="Aleksandrzak-Piekarczyk T."/>
            <person name="Szatraj K."/>
            <person name="Zielenkiewicz U."/>
            <person name="Pilsyk S."/>
            <person name="Malc E."/>
            <person name="Mieczkowski P."/>
            <person name="Kruszewska J.S."/>
            <person name="Biernat P."/>
            <person name="Pawlowska J."/>
        </authorList>
    </citation>
    <scope>NUCLEOTIDE SEQUENCE</scope>
    <source>
        <strain evidence="2">WA0000018081</strain>
    </source>
</reference>
<dbReference type="AlphaFoldDB" id="A0A8H7VXK9"/>
<evidence type="ECO:0000256" key="1">
    <source>
        <dbReference type="SAM" id="Phobius"/>
    </source>
</evidence>
<organism evidence="2 3">
    <name type="scientific">Thamnidium elegans</name>
    <dbReference type="NCBI Taxonomy" id="101142"/>
    <lineage>
        <taxon>Eukaryota</taxon>
        <taxon>Fungi</taxon>
        <taxon>Fungi incertae sedis</taxon>
        <taxon>Mucoromycota</taxon>
        <taxon>Mucoromycotina</taxon>
        <taxon>Mucoromycetes</taxon>
        <taxon>Mucorales</taxon>
        <taxon>Mucorineae</taxon>
        <taxon>Mucoraceae</taxon>
        <taxon>Thamnidium</taxon>
    </lineage>
</organism>
<comment type="caution">
    <text evidence="2">The sequence shown here is derived from an EMBL/GenBank/DDBJ whole genome shotgun (WGS) entry which is preliminary data.</text>
</comment>
<keyword evidence="1" id="KW-1133">Transmembrane helix</keyword>
<evidence type="ECO:0000313" key="2">
    <source>
        <dbReference type="EMBL" id="KAG2232403.1"/>
    </source>
</evidence>
<evidence type="ECO:0000313" key="3">
    <source>
        <dbReference type="Proteomes" id="UP000613177"/>
    </source>
</evidence>
<keyword evidence="3" id="KW-1185">Reference proteome</keyword>
<name>A0A8H7VXK9_9FUNG</name>